<name>A0A1M5V5D1_9BACT</name>
<accession>A0A1M5V5D1</accession>
<feature type="region of interest" description="Disordered" evidence="1">
    <location>
        <begin position="1"/>
        <end position="25"/>
    </location>
</feature>
<feature type="compositionally biased region" description="Polar residues" evidence="1">
    <location>
        <begin position="104"/>
        <end position="116"/>
    </location>
</feature>
<gene>
    <name evidence="2" type="ORF">SAMN02745124_01500</name>
</gene>
<feature type="compositionally biased region" description="Basic and acidic residues" evidence="1">
    <location>
        <begin position="87"/>
        <end position="96"/>
    </location>
</feature>
<evidence type="ECO:0000313" key="2">
    <source>
        <dbReference type="EMBL" id="SHH70457.1"/>
    </source>
</evidence>
<dbReference type="EMBL" id="FQXS01000007">
    <property type="protein sequence ID" value="SHH70457.1"/>
    <property type="molecule type" value="Genomic_DNA"/>
</dbReference>
<organism evidence="2 3">
    <name type="scientific">Desulfofustis glycolicus DSM 9705</name>
    <dbReference type="NCBI Taxonomy" id="1121409"/>
    <lineage>
        <taxon>Bacteria</taxon>
        <taxon>Pseudomonadati</taxon>
        <taxon>Thermodesulfobacteriota</taxon>
        <taxon>Desulfobulbia</taxon>
        <taxon>Desulfobulbales</taxon>
        <taxon>Desulfocapsaceae</taxon>
        <taxon>Desulfofustis</taxon>
    </lineage>
</organism>
<proteinExistence type="predicted"/>
<dbReference type="Proteomes" id="UP000184139">
    <property type="component" value="Unassembled WGS sequence"/>
</dbReference>
<evidence type="ECO:0000313" key="3">
    <source>
        <dbReference type="Proteomes" id="UP000184139"/>
    </source>
</evidence>
<sequence>MTVDNSQNKEVNESPIGPDQQAEAAGLESRGRRLVVRKIAAGSAAVAGLSVLPGKWVAPLVEFGTLPAHAITTGALEAVVERVNQELEKAEEKTTTDDQAATDGFSTSSGTYTHSETIPKTGDIMIDRVLRSKFVSPKLGPQYGPTMHIVFDSGEEMFVPDTSKHVDTVPGRGYRPGRTLVETPTMEVYADPGSRARSITIYFNG</sequence>
<reference evidence="2 3" key="1">
    <citation type="submission" date="2016-11" db="EMBL/GenBank/DDBJ databases">
        <authorList>
            <person name="Jaros S."/>
            <person name="Januszkiewicz K."/>
            <person name="Wedrychowicz H."/>
        </authorList>
    </citation>
    <scope>NUCLEOTIDE SEQUENCE [LARGE SCALE GENOMIC DNA]</scope>
    <source>
        <strain evidence="2 3">DSM 9705</strain>
    </source>
</reference>
<feature type="region of interest" description="Disordered" evidence="1">
    <location>
        <begin position="87"/>
        <end position="116"/>
    </location>
</feature>
<protein>
    <submittedName>
        <fullName evidence="2">Uncharacterized protein</fullName>
    </submittedName>
</protein>
<keyword evidence="3" id="KW-1185">Reference proteome</keyword>
<evidence type="ECO:0000256" key="1">
    <source>
        <dbReference type="SAM" id="MobiDB-lite"/>
    </source>
</evidence>
<dbReference type="AlphaFoldDB" id="A0A1M5V5D1"/>